<dbReference type="OrthoDB" id="1758032at2"/>
<proteinExistence type="predicted"/>
<dbReference type="PROSITE" id="PS51257">
    <property type="entry name" value="PROKAR_LIPOPROTEIN"/>
    <property type="match status" value="1"/>
</dbReference>
<keyword evidence="2" id="KW-1185">Reference proteome</keyword>
<comment type="caution">
    <text evidence="1">The sequence shown here is derived from an EMBL/GenBank/DDBJ whole genome shotgun (WGS) entry which is preliminary data.</text>
</comment>
<protein>
    <recommendedName>
        <fullName evidence="3">Lipoprotein</fullName>
    </recommendedName>
</protein>
<evidence type="ECO:0000313" key="2">
    <source>
        <dbReference type="Proteomes" id="UP000034407"/>
    </source>
</evidence>
<evidence type="ECO:0000313" key="1">
    <source>
        <dbReference type="EMBL" id="KKY01076.1"/>
    </source>
</evidence>
<reference evidence="1 2" key="1">
    <citation type="submission" date="2015-04" db="EMBL/GenBank/DDBJ databases">
        <title>Microcin producing Clostridium sp. JC272T.</title>
        <authorList>
            <person name="Jyothsna T."/>
            <person name="Sasikala C."/>
            <person name="Ramana C."/>
        </authorList>
    </citation>
    <scope>NUCLEOTIDE SEQUENCE [LARGE SCALE GENOMIC DNA]</scope>
    <source>
        <strain evidence="1 2">JC272</strain>
    </source>
</reference>
<sequence>MRKYILISCYLVIFSMFLIGCDINTNENQLKLVRNHSSERSISGMGLDYDIENFKKGKYEIDFYAKEYKKGEFIKDHKLYNLTLDIENKKVPVSVYQEDKNIKLFIEPNYQDITLDFFEDSDMGIALSGIEVEKILKFNKDIPIAIYSIAGEDKSVSSVDMEGDYKLGSNEKDLVIFMKITQITNP</sequence>
<dbReference type="RefSeq" id="WP_046823255.1">
    <property type="nucleotide sequence ID" value="NZ_LBBT01000218.1"/>
</dbReference>
<name>A0A0M3DG29_9FIRM</name>
<dbReference type="PATRIC" id="fig|1629550.3.peg.1581"/>
<evidence type="ECO:0008006" key="3">
    <source>
        <dbReference type="Google" id="ProtNLM"/>
    </source>
</evidence>
<organism evidence="1 2">
    <name type="scientific">Paraclostridium benzoelyticum</name>
    <dbReference type="NCBI Taxonomy" id="1629550"/>
    <lineage>
        <taxon>Bacteria</taxon>
        <taxon>Bacillati</taxon>
        <taxon>Bacillota</taxon>
        <taxon>Clostridia</taxon>
        <taxon>Peptostreptococcales</taxon>
        <taxon>Peptostreptococcaceae</taxon>
        <taxon>Paraclostridium</taxon>
    </lineage>
</organism>
<dbReference type="EMBL" id="LBBT01000218">
    <property type="protein sequence ID" value="KKY01076.1"/>
    <property type="molecule type" value="Genomic_DNA"/>
</dbReference>
<gene>
    <name evidence="1" type="ORF">VN21_10645</name>
</gene>
<accession>A0A0M3DG29</accession>
<dbReference type="Proteomes" id="UP000034407">
    <property type="component" value="Unassembled WGS sequence"/>
</dbReference>
<dbReference type="AlphaFoldDB" id="A0A0M3DG29"/>